<organism evidence="2 3">
    <name type="scientific">Penicillium subrubescens</name>
    <dbReference type="NCBI Taxonomy" id="1316194"/>
    <lineage>
        <taxon>Eukaryota</taxon>
        <taxon>Fungi</taxon>
        <taxon>Dikarya</taxon>
        <taxon>Ascomycota</taxon>
        <taxon>Pezizomycotina</taxon>
        <taxon>Eurotiomycetes</taxon>
        <taxon>Eurotiomycetidae</taxon>
        <taxon>Eurotiales</taxon>
        <taxon>Aspergillaceae</taxon>
        <taxon>Penicillium</taxon>
    </lineage>
</organism>
<dbReference type="Proteomes" id="UP000186955">
    <property type="component" value="Unassembled WGS sequence"/>
</dbReference>
<reference evidence="2 3" key="1">
    <citation type="submission" date="2016-10" db="EMBL/GenBank/DDBJ databases">
        <title>Genome sequence of the ascomycete fungus Penicillium subrubescens.</title>
        <authorList>
            <person name="De Vries R.P."/>
            <person name="Peng M."/>
            <person name="Dilokpimol A."/>
            <person name="Hilden K."/>
            <person name="Makela M.R."/>
            <person name="Grigoriev I."/>
            <person name="Riley R."/>
            <person name="Granchi Z."/>
        </authorList>
    </citation>
    <scope>NUCLEOTIDE SEQUENCE [LARGE SCALE GENOMIC DNA]</scope>
    <source>
        <strain evidence="2 3">CBS 132785</strain>
    </source>
</reference>
<evidence type="ECO:0000256" key="1">
    <source>
        <dbReference type="SAM" id="MobiDB-lite"/>
    </source>
</evidence>
<proteinExistence type="predicted"/>
<dbReference type="EMBL" id="MNBE01000582">
    <property type="protein sequence ID" value="OKP07454.1"/>
    <property type="molecule type" value="Genomic_DNA"/>
</dbReference>
<dbReference type="AlphaFoldDB" id="A0A1Q5U4S6"/>
<protein>
    <submittedName>
        <fullName evidence="2">Uncharacterized protein</fullName>
    </submittedName>
</protein>
<evidence type="ECO:0000313" key="2">
    <source>
        <dbReference type="EMBL" id="OKP07454.1"/>
    </source>
</evidence>
<comment type="caution">
    <text evidence="2">The sequence shown here is derived from an EMBL/GenBank/DDBJ whole genome shotgun (WGS) entry which is preliminary data.</text>
</comment>
<keyword evidence="3" id="KW-1185">Reference proteome</keyword>
<sequence>MCDADEVEHGVWGENWWCEAIGAGRSAREDSAEKARGEDPCKRMHGREAAAA</sequence>
<evidence type="ECO:0000313" key="3">
    <source>
        <dbReference type="Proteomes" id="UP000186955"/>
    </source>
</evidence>
<name>A0A1Q5U4S6_9EURO</name>
<gene>
    <name evidence="2" type="ORF">PENSUB_6043</name>
</gene>
<accession>A0A1Q5U4S6</accession>
<feature type="region of interest" description="Disordered" evidence="1">
    <location>
        <begin position="26"/>
        <end position="52"/>
    </location>
</feature>